<dbReference type="InterPro" id="IPR036291">
    <property type="entry name" value="NAD(P)-bd_dom_sf"/>
</dbReference>
<feature type="domain" description="NAD(P)-binding" evidence="1">
    <location>
        <begin position="19"/>
        <end position="325"/>
    </location>
</feature>
<gene>
    <name evidence="2" type="ORF">A2G96_29985</name>
</gene>
<dbReference type="InterPro" id="IPR013445">
    <property type="entry name" value="CDP_4_6_deHydtase"/>
</dbReference>
<reference evidence="2 3" key="1">
    <citation type="submission" date="2016-03" db="EMBL/GenBank/DDBJ databases">
        <title>Complete genome sequence of a novel chlorpyrifos degrading bacterium, Cupriavidus nantongensis sp. X1.</title>
        <authorList>
            <person name="Fang L."/>
        </authorList>
    </citation>
    <scope>NUCLEOTIDE SEQUENCE [LARGE SCALE GENOMIC DNA]</scope>
    <source>
        <strain evidence="2 3">X1</strain>
    </source>
</reference>
<dbReference type="KEGG" id="cnan:A2G96_29985"/>
<organism evidence="2 3">
    <name type="scientific">Cupriavidus nantongensis</name>
    <dbReference type="NCBI Taxonomy" id="1796606"/>
    <lineage>
        <taxon>Bacteria</taxon>
        <taxon>Pseudomonadati</taxon>
        <taxon>Pseudomonadota</taxon>
        <taxon>Betaproteobacteria</taxon>
        <taxon>Burkholderiales</taxon>
        <taxon>Burkholderiaceae</taxon>
        <taxon>Cupriavidus</taxon>
    </lineage>
</organism>
<evidence type="ECO:0000313" key="2">
    <source>
        <dbReference type="EMBL" id="AMR81963.1"/>
    </source>
</evidence>
<dbReference type="EMBL" id="CP014845">
    <property type="protein sequence ID" value="AMR81963.1"/>
    <property type="molecule type" value="Genomic_DNA"/>
</dbReference>
<dbReference type="Gene3D" id="3.40.50.720">
    <property type="entry name" value="NAD(P)-binding Rossmann-like Domain"/>
    <property type="match status" value="1"/>
</dbReference>
<dbReference type="OrthoDB" id="9779041at2"/>
<dbReference type="Pfam" id="PF16363">
    <property type="entry name" value="GDP_Man_Dehyd"/>
    <property type="match status" value="1"/>
</dbReference>
<evidence type="ECO:0000313" key="3">
    <source>
        <dbReference type="Proteomes" id="UP000075238"/>
    </source>
</evidence>
<dbReference type="PANTHER" id="PTHR43000">
    <property type="entry name" value="DTDP-D-GLUCOSE 4,6-DEHYDRATASE-RELATED"/>
    <property type="match status" value="1"/>
</dbReference>
<sequence length="363" mass="39972">MESLAVRMFHNAYHGRRVLLTGHTGFKGSWLAQWLSRLGASLTGFALAPAADSDHWERLGLSAADMRGDVRDFPALEAALAQSEPEIVFHLAAQPLVRRAYRDPLETWSTNVMGTANVLEACRLHSGVRAVVVVTTDKVYANQEWSWGYRECDRLGGYDPYSASKAAAEMVAASYRQGFFTTAGPLVATARAGNVIGGGDWSEDRLIPDLVRATLRGEMLEIRSPHATRPWQHVLDCLAGYLLLGERLLAGDRSCATAWNFGPAAQDNRTVEAVLTQMRVHWPVLAWRVSDLPRPHEAGLLYLDSALARSRLGWQPVWNLEQALAATAEWYREHARGDAPPTCRQLDAYIEAAAAAGASWVAR</sequence>
<dbReference type="SUPFAM" id="SSF51735">
    <property type="entry name" value="NAD(P)-binding Rossmann-fold domains"/>
    <property type="match status" value="1"/>
</dbReference>
<proteinExistence type="predicted"/>
<dbReference type="CDD" id="cd05252">
    <property type="entry name" value="CDP_GD_SDR_e"/>
    <property type="match status" value="1"/>
</dbReference>
<dbReference type="Proteomes" id="UP000075238">
    <property type="component" value="Chromosome 2"/>
</dbReference>
<dbReference type="STRING" id="1796606.A2G96_29985"/>
<name>A0A142JV51_9BURK</name>
<evidence type="ECO:0000259" key="1">
    <source>
        <dbReference type="Pfam" id="PF16363"/>
    </source>
</evidence>
<accession>A0A142JV51</accession>
<protein>
    <submittedName>
        <fullName evidence="2">CDP-glucose 4,6-dehydratase</fullName>
    </submittedName>
</protein>
<dbReference type="Gene3D" id="3.90.25.10">
    <property type="entry name" value="UDP-galactose 4-epimerase, domain 1"/>
    <property type="match status" value="1"/>
</dbReference>
<dbReference type="InterPro" id="IPR016040">
    <property type="entry name" value="NAD(P)-bd_dom"/>
</dbReference>
<dbReference type="AlphaFoldDB" id="A0A142JV51"/>
<keyword evidence="3" id="KW-1185">Reference proteome</keyword>
<dbReference type="NCBIfam" id="TIGR02622">
    <property type="entry name" value="CDP_4_6_dhtase"/>
    <property type="match status" value="1"/>
</dbReference>